<dbReference type="InterPro" id="IPR051311">
    <property type="entry name" value="DedA_domain"/>
</dbReference>
<gene>
    <name evidence="2" type="ORF">RZ57_03950</name>
</gene>
<feature type="transmembrane region" description="Helical" evidence="1">
    <location>
        <begin position="38"/>
        <end position="62"/>
    </location>
</feature>
<evidence type="ECO:0000313" key="2">
    <source>
        <dbReference type="EMBL" id="AKO32328.1"/>
    </source>
</evidence>
<feature type="transmembrane region" description="Helical" evidence="1">
    <location>
        <begin position="111"/>
        <end position="137"/>
    </location>
</feature>
<dbReference type="AlphaFoldDB" id="A0AAC8UCA7"/>
<proteinExistence type="predicted"/>
<keyword evidence="1" id="KW-0812">Transmembrane</keyword>
<protein>
    <submittedName>
        <fullName evidence="2">Membrane protein</fullName>
    </submittedName>
</protein>
<dbReference type="OMA" id="WSLLFAW"/>
<evidence type="ECO:0000256" key="1">
    <source>
        <dbReference type="SAM" id="Phobius"/>
    </source>
</evidence>
<sequence>MSAFLSATILPGNSEVVFITFATKIILATHVLLSEQLIYLLLVATVGNSLGSIVTYAIGLLVHKPINVTHRGMRWVFIQCEKYGVFALLLSGLPIVGDMLCAMAGWLRFNFWLSVLLISLGKLCRYLILLITFYPLVDYLA</sequence>
<reference evidence="2 3" key="1">
    <citation type="journal article" date="2015" name="PLoS Negl. Trop. Dis.">
        <title>Haemophilus ducreyi Cutaneous Ulcer Strains Are Nearly Identical to Class I Genital Ulcer Strains.</title>
        <authorList>
            <person name="Gangaiah D."/>
            <person name="Webb K.M."/>
            <person name="Humphreys T.L."/>
            <person name="Fortney K.R."/>
            <person name="Toh E."/>
            <person name="Tai A."/>
            <person name="Katz S.S."/>
            <person name="Pillay A."/>
            <person name="Chen C.Y."/>
            <person name="Roberts S.A."/>
            <person name="Munson R.S.Jr."/>
            <person name="Spinola S.M."/>
        </authorList>
    </citation>
    <scope>NUCLEOTIDE SEQUENCE [LARGE SCALE GENOMIC DNA]</scope>
    <source>
        <strain evidence="3">CLU2</strain>
    </source>
</reference>
<evidence type="ECO:0000313" key="3">
    <source>
        <dbReference type="Proteomes" id="UP000060132"/>
    </source>
</evidence>
<feature type="transmembrane region" description="Helical" evidence="1">
    <location>
        <begin position="83"/>
        <end position="105"/>
    </location>
</feature>
<dbReference type="PANTHER" id="PTHR42709">
    <property type="entry name" value="ALKALINE PHOSPHATASE LIKE PROTEIN"/>
    <property type="match status" value="1"/>
</dbReference>
<dbReference type="Proteomes" id="UP000060132">
    <property type="component" value="Chromosome"/>
</dbReference>
<organism evidence="2 3">
    <name type="scientific">Haemophilus ducreyi</name>
    <dbReference type="NCBI Taxonomy" id="730"/>
    <lineage>
        <taxon>Bacteria</taxon>
        <taxon>Pseudomonadati</taxon>
        <taxon>Pseudomonadota</taxon>
        <taxon>Gammaproteobacteria</taxon>
        <taxon>Pasteurellales</taxon>
        <taxon>Pasteurellaceae</taxon>
        <taxon>Haemophilus</taxon>
    </lineage>
</organism>
<name>A0AAC8UCA7_HAEDC</name>
<keyword evidence="1" id="KW-1133">Transmembrane helix</keyword>
<dbReference type="EMBL" id="CP011219">
    <property type="protein sequence ID" value="AKO32328.1"/>
    <property type="molecule type" value="Genomic_DNA"/>
</dbReference>
<dbReference type="PANTHER" id="PTHR42709:SF4">
    <property type="entry name" value="INNER MEMBRANE PROTEIN YQAA"/>
    <property type="match status" value="1"/>
</dbReference>
<accession>A0AAC8UCA7</accession>
<keyword evidence="1" id="KW-0472">Membrane</keyword>